<accession>M0D952</accession>
<name>M0D952_HALPD</name>
<evidence type="ECO:0000259" key="3">
    <source>
        <dbReference type="Pfam" id="PF07282"/>
    </source>
</evidence>
<dbReference type="PANTHER" id="PTHR30405:SF21">
    <property type="entry name" value="TRANSPOSASE-RELATED"/>
    <property type="match status" value="1"/>
</dbReference>
<gene>
    <name evidence="4" type="ORF">C474_08677</name>
</gene>
<dbReference type="InParanoid" id="M0D952"/>
<evidence type="ECO:0000256" key="1">
    <source>
        <dbReference type="ARBA" id="ARBA00023125"/>
    </source>
</evidence>
<keyword evidence="5" id="KW-1185">Reference proteome</keyword>
<feature type="domain" description="Cas12f1-like TNB" evidence="3">
    <location>
        <begin position="325"/>
        <end position="392"/>
    </location>
</feature>
<dbReference type="AlphaFoldDB" id="M0D952"/>
<keyword evidence="1" id="KW-0238">DNA-binding</keyword>
<dbReference type="Proteomes" id="UP000011513">
    <property type="component" value="Unassembled WGS sequence"/>
</dbReference>
<dbReference type="GO" id="GO:0003677">
    <property type="term" value="F:DNA binding"/>
    <property type="evidence" value="ECO:0007669"/>
    <property type="project" value="UniProtKB-KW"/>
</dbReference>
<dbReference type="InterPro" id="IPR051399">
    <property type="entry name" value="RNA-guided_DNA_endo/Transpos"/>
</dbReference>
<feature type="compositionally biased region" description="Polar residues" evidence="2">
    <location>
        <begin position="414"/>
        <end position="451"/>
    </location>
</feature>
<evidence type="ECO:0000313" key="5">
    <source>
        <dbReference type="Proteomes" id="UP000011513"/>
    </source>
</evidence>
<dbReference type="InterPro" id="IPR010095">
    <property type="entry name" value="Cas12f1-like_TNB"/>
</dbReference>
<dbReference type="PATRIC" id="fig|1227487.5.peg.1748"/>
<dbReference type="FunCoup" id="M0D952">
    <property type="interactions" value="5"/>
</dbReference>
<dbReference type="NCBIfam" id="NF040570">
    <property type="entry name" value="guided_TnpB"/>
    <property type="match status" value="1"/>
</dbReference>
<dbReference type="Pfam" id="PF07282">
    <property type="entry name" value="Cas12f1-like_TNB"/>
    <property type="match status" value="1"/>
</dbReference>
<evidence type="ECO:0000313" key="4">
    <source>
        <dbReference type="EMBL" id="ELZ31363.1"/>
    </source>
</evidence>
<dbReference type="PANTHER" id="PTHR30405">
    <property type="entry name" value="TRANSPOSASE"/>
    <property type="match status" value="1"/>
</dbReference>
<proteinExistence type="predicted"/>
<protein>
    <submittedName>
        <fullName evidence="4">Transposase, IS605 OrfB family protein</fullName>
    </submittedName>
</protein>
<feature type="region of interest" description="Disordered" evidence="2">
    <location>
        <begin position="401"/>
        <end position="467"/>
    </location>
</feature>
<comment type="caution">
    <text evidence="4">The sequence shown here is derived from an EMBL/GenBank/DDBJ whole genome shotgun (WGS) entry which is preliminary data.</text>
</comment>
<organism evidence="4 5">
    <name type="scientific">Halogeometricum pallidum JCM 14848</name>
    <dbReference type="NCBI Taxonomy" id="1227487"/>
    <lineage>
        <taxon>Archaea</taxon>
        <taxon>Methanobacteriati</taxon>
        <taxon>Methanobacteriota</taxon>
        <taxon>Stenosarchaea group</taxon>
        <taxon>Halobacteria</taxon>
        <taxon>Halobacteriales</taxon>
        <taxon>Haloferacaceae</taxon>
        <taxon>Halogeometricum</taxon>
    </lineage>
</organism>
<dbReference type="EMBL" id="AOIV01000021">
    <property type="protein sequence ID" value="ELZ31363.1"/>
    <property type="molecule type" value="Genomic_DNA"/>
</dbReference>
<dbReference type="eggNOG" id="arCOG00682">
    <property type="taxonomic scope" value="Archaea"/>
</dbReference>
<evidence type="ECO:0000256" key="2">
    <source>
        <dbReference type="SAM" id="MobiDB-lite"/>
    </source>
</evidence>
<sequence length="467" mass="53766">MPAITGYVTHERTLNSSAKHSKPKDTMSTTQTANKTLEATLAPPTRCKEQRLQQTLSEYRDALEDAFEQHCTTMSATNDVVAPYNLPYQAKDALKSYVPKLHKTYNANELDDEHPLRFVNRPGKFDRDSKREYEICWNVPQPGRGTNFWIPLRLNPEQEELWEEMLDDESSTTIGELRLQKHRKTWALHVTVEYEIEDTSELPENPTRVGFDIGESMLVTGCALQHDTPTKPLLINGKEAKRIRKEMFTTLKRLQERDASEWRIEERFSYYQNRLTDLIEKASRESVEYARQFENPVIVMEDLAYIRESLDYGKYMNRRLHSWAFARLQGRIEDKAKDAGIPDRYVHPQYTSKTCHSCKHIGYRPRQADFKCKNPECHVSTFQADINASANIARRVDPWGESLPVKQVGDDSPQDGSRSDTATTQCEQSEKPSQMTLTTFQESKTTASVHETQSREPTRTSGSGDDD</sequence>
<reference evidence="4 5" key="1">
    <citation type="journal article" date="2014" name="PLoS Genet.">
        <title>Phylogenetically driven sequencing of extremely halophilic archaea reveals strategies for static and dynamic osmo-response.</title>
        <authorList>
            <person name="Becker E.A."/>
            <person name="Seitzer P.M."/>
            <person name="Tritt A."/>
            <person name="Larsen D."/>
            <person name="Krusor M."/>
            <person name="Yao A.I."/>
            <person name="Wu D."/>
            <person name="Madern D."/>
            <person name="Eisen J.A."/>
            <person name="Darling A.E."/>
            <person name="Facciotti M.T."/>
        </authorList>
    </citation>
    <scope>NUCLEOTIDE SEQUENCE [LARGE SCALE GENOMIC DNA]</scope>
    <source>
        <strain evidence="4 5">JCM 14848</strain>
    </source>
</reference>
<dbReference type="NCBIfam" id="TIGR01766">
    <property type="entry name" value="IS200/IS605 family accessory protein TnpB-like domain"/>
    <property type="match status" value="1"/>
</dbReference>